<dbReference type="InterPro" id="IPR008258">
    <property type="entry name" value="Transglycosylase_SLT_dom_1"/>
</dbReference>
<feature type="transmembrane region" description="Helical" evidence="1">
    <location>
        <begin position="96"/>
        <end position="124"/>
    </location>
</feature>
<keyword evidence="1" id="KW-0812">Transmembrane</keyword>
<evidence type="ECO:0000259" key="3">
    <source>
        <dbReference type="Pfam" id="PF13529"/>
    </source>
</evidence>
<evidence type="ECO:0000313" key="5">
    <source>
        <dbReference type="Proteomes" id="UP000274920"/>
    </source>
</evidence>
<dbReference type="Pfam" id="PF13529">
    <property type="entry name" value="Peptidase_C39_2"/>
    <property type="match status" value="1"/>
</dbReference>
<protein>
    <recommendedName>
        <fullName evidence="6">Transglycosylase SLT domain-containing protein</fullName>
    </recommendedName>
</protein>
<dbReference type="Gene3D" id="1.10.530.10">
    <property type="match status" value="1"/>
</dbReference>
<accession>A0A426DH09</accession>
<dbReference type="RefSeq" id="WP_125127654.1">
    <property type="nucleotide sequence ID" value="NZ_RHJS01000002.1"/>
</dbReference>
<dbReference type="PANTHER" id="PTHR37423:SF2">
    <property type="entry name" value="MEMBRANE-BOUND LYTIC MUREIN TRANSGLYCOSYLASE C"/>
    <property type="match status" value="1"/>
</dbReference>
<organism evidence="4 5">
    <name type="scientific">Schaedlerella arabinosiphila</name>
    <dbReference type="NCBI Taxonomy" id="2044587"/>
    <lineage>
        <taxon>Bacteria</taxon>
        <taxon>Bacillati</taxon>
        <taxon>Bacillota</taxon>
        <taxon>Clostridia</taxon>
        <taxon>Lachnospirales</taxon>
        <taxon>Lachnospiraceae</taxon>
        <taxon>Schaedlerella</taxon>
    </lineage>
</organism>
<gene>
    <name evidence="4" type="ORF">EBB54_12690</name>
</gene>
<dbReference type="EMBL" id="RHJS01000002">
    <property type="protein sequence ID" value="RRK32130.1"/>
    <property type="molecule type" value="Genomic_DNA"/>
</dbReference>
<dbReference type="Proteomes" id="UP000274920">
    <property type="component" value="Unassembled WGS sequence"/>
</dbReference>
<reference evidence="4" key="1">
    <citation type="submission" date="2018-10" db="EMBL/GenBank/DDBJ databases">
        <title>Schaedlerella arabinophila gen. nov. sp. nov., isolated from the mouse intestinal tract and comparative analysis with the genome of the closely related altered Schaedler flora strain ASF502.</title>
        <authorList>
            <person name="Miyake S."/>
            <person name="Soh M."/>
            <person name="Seedorf H."/>
        </authorList>
    </citation>
    <scope>NUCLEOTIDE SEQUENCE [LARGE SCALE GENOMIC DNA]</scope>
    <source>
        <strain evidence="4">DSM 106076</strain>
    </source>
</reference>
<dbReference type="InterPro" id="IPR023346">
    <property type="entry name" value="Lysozyme-like_dom_sf"/>
</dbReference>
<feature type="domain" description="Transglycosylase SLT" evidence="2">
    <location>
        <begin position="242"/>
        <end position="341"/>
    </location>
</feature>
<name>A0A426DH09_9FIRM</name>
<evidence type="ECO:0000313" key="4">
    <source>
        <dbReference type="EMBL" id="RRK32130.1"/>
    </source>
</evidence>
<evidence type="ECO:0000256" key="1">
    <source>
        <dbReference type="SAM" id="Phobius"/>
    </source>
</evidence>
<dbReference type="CDD" id="cd00254">
    <property type="entry name" value="LT-like"/>
    <property type="match status" value="1"/>
</dbReference>
<sequence length="709" mass="76198">MKEDRADASPMDQAAGAAYGAVQAQKAVNQAVQMQRAAKGTGAAQKAAHTSQAAYAVTAAAKGGSTAAGAATGTALGGPLGTVVGALATSKTFRKVIVGIFAALFLWMFLIANMIGIILTYLGFADADAFANEAQSAELSNMKVRIEAILKKEEYKQEILALIEQARDKGLQEIQADKASNYAEHEITVIDEYESKLKMNPSYYLAILLSEVWDTGTIHSFLGYSSDWGEMSTDLTSQYDAYFEEAAQKYGVPVALLKAMGMTESRFNQNAVSRAGAIGVMQLMPGTAASLGVNPHNARENIMGGAKYMAKNLEQFKDHSNGLELAIAAYNAGPGNVIKYGYQIPPFKETQNYVKTVLGYLTIQERRTGSSEDPDEDLSGPYSQLKEAVAGHADRFFSWSVIGETETDTTKTVYYQLSESGKTEITKEIYNKLKAEGERVAEEAVSAKVKSVEYTLALILSSSPSSGGGYEYKYVTSQSTFELVLKVLKLMSEGIDSLKDSFFSLFSWRDFVTGGGSDSYIGNIDATGDIITYDTVGRGVKKVIYFNQGEEPWRNMPYGTSTIGAAGCGPTSLAIVISTLTGQTVNPQTTCAFSISNGEYVSGVGTAHSFPTNAAKHWGLTCERVGKDQMDYVVQSLKEGKMVVEICEAYTITGGGSGHFIVLTGVTRDGYITIADCASRERTGKVYSVNTIKSYGRDLSAGAFWIIGK</sequence>
<dbReference type="SUPFAM" id="SSF53955">
    <property type="entry name" value="Lysozyme-like"/>
    <property type="match status" value="1"/>
</dbReference>
<evidence type="ECO:0008006" key="6">
    <source>
        <dbReference type="Google" id="ProtNLM"/>
    </source>
</evidence>
<dbReference type="PANTHER" id="PTHR37423">
    <property type="entry name" value="SOLUBLE LYTIC MUREIN TRANSGLYCOSYLASE-RELATED"/>
    <property type="match status" value="1"/>
</dbReference>
<evidence type="ECO:0000259" key="2">
    <source>
        <dbReference type="Pfam" id="PF01464"/>
    </source>
</evidence>
<feature type="domain" description="Peptidase C39-like" evidence="3">
    <location>
        <begin position="542"/>
        <end position="676"/>
    </location>
</feature>
<dbReference type="InterPro" id="IPR039564">
    <property type="entry name" value="Peptidase_C39-like"/>
</dbReference>
<keyword evidence="1" id="KW-1133">Transmembrane helix</keyword>
<dbReference type="Pfam" id="PF01464">
    <property type="entry name" value="SLT"/>
    <property type="match status" value="1"/>
</dbReference>
<keyword evidence="1" id="KW-0472">Membrane</keyword>
<dbReference type="AlphaFoldDB" id="A0A426DH09"/>
<keyword evidence="5" id="KW-1185">Reference proteome</keyword>
<proteinExistence type="predicted"/>
<comment type="caution">
    <text evidence="4">The sequence shown here is derived from an EMBL/GenBank/DDBJ whole genome shotgun (WGS) entry which is preliminary data.</text>
</comment>
<dbReference type="Gene3D" id="3.90.70.10">
    <property type="entry name" value="Cysteine proteinases"/>
    <property type="match status" value="1"/>
</dbReference>